<sequence length="193" mass="20099">MTRYFRNGTKLTTLAATAAAALVVVVTAGSAGADAAPDSNTVATQAHQEPAAPGTPCSVSTRACVDLESQQAWLIGDGKVIRGPVRIASGGAGQESPIGHSFRVYRKEKDHVSGEFNGPDGRPAPMPFSVFFADGGVAFHGGDRSRSSAGCIKLELGDAEAWFNELQTGDKVQVVNASEENKERARARQTAGV</sequence>
<dbReference type="Proteomes" id="UP000199614">
    <property type="component" value="Unassembled WGS sequence"/>
</dbReference>
<evidence type="ECO:0000256" key="1">
    <source>
        <dbReference type="ARBA" id="ARBA00004752"/>
    </source>
</evidence>
<keyword evidence="4 6" id="KW-0573">Peptidoglycan synthesis</keyword>
<comment type="pathway">
    <text evidence="1 6">Cell wall biogenesis; peptidoglycan biosynthesis.</text>
</comment>
<keyword evidence="2" id="KW-0808">Transferase</keyword>
<dbReference type="RefSeq" id="WP_085916904.1">
    <property type="nucleotide sequence ID" value="NZ_FOUY01000057.1"/>
</dbReference>
<dbReference type="GO" id="GO:0016740">
    <property type="term" value="F:transferase activity"/>
    <property type="evidence" value="ECO:0007669"/>
    <property type="project" value="UniProtKB-KW"/>
</dbReference>
<dbReference type="Pfam" id="PF03734">
    <property type="entry name" value="YkuD"/>
    <property type="match status" value="1"/>
</dbReference>
<feature type="signal peptide" evidence="8">
    <location>
        <begin position="1"/>
        <end position="35"/>
    </location>
</feature>
<dbReference type="AlphaFoldDB" id="A0A1I5H4S4"/>
<evidence type="ECO:0000256" key="3">
    <source>
        <dbReference type="ARBA" id="ARBA00022960"/>
    </source>
</evidence>
<accession>A0A1I5H4S4</accession>
<protein>
    <submittedName>
        <fullName evidence="10">L,D-transpeptidase catalytic domain</fullName>
    </submittedName>
</protein>
<keyword evidence="11" id="KW-1185">Reference proteome</keyword>
<feature type="compositionally biased region" description="Polar residues" evidence="7">
    <location>
        <begin position="38"/>
        <end position="47"/>
    </location>
</feature>
<name>A0A1I5H4S4_PSUAM</name>
<evidence type="ECO:0000256" key="2">
    <source>
        <dbReference type="ARBA" id="ARBA00022679"/>
    </source>
</evidence>
<feature type="active site" description="Proton donor/acceptor" evidence="6">
    <location>
        <position position="140"/>
    </location>
</feature>
<dbReference type="PROSITE" id="PS52029">
    <property type="entry name" value="LD_TPASE"/>
    <property type="match status" value="1"/>
</dbReference>
<keyword evidence="8" id="KW-0732">Signal</keyword>
<evidence type="ECO:0000313" key="11">
    <source>
        <dbReference type="Proteomes" id="UP000199614"/>
    </source>
</evidence>
<feature type="active site" description="Nucleophile" evidence="6">
    <location>
        <position position="151"/>
    </location>
</feature>
<dbReference type="GO" id="GO:0008360">
    <property type="term" value="P:regulation of cell shape"/>
    <property type="evidence" value="ECO:0007669"/>
    <property type="project" value="UniProtKB-UniRule"/>
</dbReference>
<gene>
    <name evidence="10" type="ORF">SAMN05216207_105720</name>
</gene>
<dbReference type="InterPro" id="IPR038063">
    <property type="entry name" value="Transpep_catalytic_dom"/>
</dbReference>
<reference evidence="10 11" key="1">
    <citation type="submission" date="2016-10" db="EMBL/GenBank/DDBJ databases">
        <authorList>
            <person name="de Groot N.N."/>
        </authorList>
    </citation>
    <scope>NUCLEOTIDE SEQUENCE [LARGE SCALE GENOMIC DNA]</scope>
    <source>
        <strain evidence="10 11">CGMCC 4.1877</strain>
    </source>
</reference>
<evidence type="ECO:0000256" key="8">
    <source>
        <dbReference type="SAM" id="SignalP"/>
    </source>
</evidence>
<feature type="domain" description="L,D-TPase catalytic" evidence="9">
    <location>
        <begin position="61"/>
        <end position="175"/>
    </location>
</feature>
<evidence type="ECO:0000259" key="9">
    <source>
        <dbReference type="PROSITE" id="PS52029"/>
    </source>
</evidence>
<evidence type="ECO:0000256" key="7">
    <source>
        <dbReference type="SAM" id="MobiDB-lite"/>
    </source>
</evidence>
<proteinExistence type="predicted"/>
<dbReference type="UniPathway" id="UPA00219"/>
<dbReference type="STRING" id="260086.SAMN05216207_105720"/>
<evidence type="ECO:0000256" key="6">
    <source>
        <dbReference type="PROSITE-ProRule" id="PRU01373"/>
    </source>
</evidence>
<dbReference type="Gene3D" id="2.40.440.10">
    <property type="entry name" value="L,D-transpeptidase catalytic domain-like"/>
    <property type="match status" value="1"/>
</dbReference>
<dbReference type="CDD" id="cd16913">
    <property type="entry name" value="YkuD_like"/>
    <property type="match status" value="1"/>
</dbReference>
<keyword evidence="5 6" id="KW-0961">Cell wall biogenesis/degradation</keyword>
<dbReference type="GO" id="GO:0071972">
    <property type="term" value="F:peptidoglycan L,D-transpeptidase activity"/>
    <property type="evidence" value="ECO:0007669"/>
    <property type="project" value="TreeGrafter"/>
</dbReference>
<dbReference type="InterPro" id="IPR005490">
    <property type="entry name" value="LD_TPept_cat_dom"/>
</dbReference>
<dbReference type="OrthoDB" id="8887048at2"/>
<evidence type="ECO:0000256" key="4">
    <source>
        <dbReference type="ARBA" id="ARBA00022984"/>
    </source>
</evidence>
<dbReference type="PANTHER" id="PTHR30582:SF33">
    <property type="entry name" value="EXPORTED PROTEIN"/>
    <property type="match status" value="1"/>
</dbReference>
<dbReference type="SUPFAM" id="SSF141523">
    <property type="entry name" value="L,D-transpeptidase catalytic domain-like"/>
    <property type="match status" value="1"/>
</dbReference>
<keyword evidence="3 6" id="KW-0133">Cell shape</keyword>
<evidence type="ECO:0000313" key="10">
    <source>
        <dbReference type="EMBL" id="SFO43308.1"/>
    </source>
</evidence>
<dbReference type="GO" id="GO:0071555">
    <property type="term" value="P:cell wall organization"/>
    <property type="evidence" value="ECO:0007669"/>
    <property type="project" value="UniProtKB-UniRule"/>
</dbReference>
<evidence type="ECO:0000256" key="5">
    <source>
        <dbReference type="ARBA" id="ARBA00023316"/>
    </source>
</evidence>
<dbReference type="EMBL" id="FOUY01000057">
    <property type="protein sequence ID" value="SFO43308.1"/>
    <property type="molecule type" value="Genomic_DNA"/>
</dbReference>
<feature type="region of interest" description="Disordered" evidence="7">
    <location>
        <begin position="34"/>
        <end position="55"/>
    </location>
</feature>
<dbReference type="GO" id="GO:0018104">
    <property type="term" value="P:peptidoglycan-protein cross-linking"/>
    <property type="evidence" value="ECO:0007669"/>
    <property type="project" value="TreeGrafter"/>
</dbReference>
<dbReference type="InterPro" id="IPR050979">
    <property type="entry name" value="LD-transpeptidase"/>
</dbReference>
<organism evidence="10 11">
    <name type="scientific">Pseudonocardia ammonioxydans</name>
    <dbReference type="NCBI Taxonomy" id="260086"/>
    <lineage>
        <taxon>Bacteria</taxon>
        <taxon>Bacillati</taxon>
        <taxon>Actinomycetota</taxon>
        <taxon>Actinomycetes</taxon>
        <taxon>Pseudonocardiales</taxon>
        <taxon>Pseudonocardiaceae</taxon>
        <taxon>Pseudonocardia</taxon>
    </lineage>
</organism>
<dbReference type="GO" id="GO:0005576">
    <property type="term" value="C:extracellular region"/>
    <property type="evidence" value="ECO:0007669"/>
    <property type="project" value="TreeGrafter"/>
</dbReference>
<feature type="chain" id="PRO_5038686732" evidence="8">
    <location>
        <begin position="36"/>
        <end position="193"/>
    </location>
</feature>
<dbReference type="PANTHER" id="PTHR30582">
    <property type="entry name" value="L,D-TRANSPEPTIDASE"/>
    <property type="match status" value="1"/>
</dbReference>